<dbReference type="EMBL" id="JADCUA010000014">
    <property type="protein sequence ID" value="KAH9834856.1"/>
    <property type="molecule type" value="Genomic_DNA"/>
</dbReference>
<sequence length="217" mass="24848">MLRVLTTARYAPPVHSSSLKLEVRNVAFGDVALSRLPMCVLWVPQRFPGRRDYRAYATVRLPAVDVPGIRTRRRATLGPRFARATVGTHPACTPDALSLLVKASLRLLSLSYDMNEDLGQIQHNSRFTRCASSVVGPNPHPTVYLPPQRLLLEKGWVRGRRYVLTHETLRLILMRMQRISRKTWSKYQNTTIDNDRTLRRSAHTLVYHMGSMTVYLQ</sequence>
<reference evidence="1 2" key="1">
    <citation type="journal article" date="2021" name="Environ. Microbiol.">
        <title>Gene family expansions and transcriptome signatures uncover fungal adaptations to wood decay.</title>
        <authorList>
            <person name="Hage H."/>
            <person name="Miyauchi S."/>
            <person name="Viragh M."/>
            <person name="Drula E."/>
            <person name="Min B."/>
            <person name="Chaduli D."/>
            <person name="Navarro D."/>
            <person name="Favel A."/>
            <person name="Norest M."/>
            <person name="Lesage-Meessen L."/>
            <person name="Balint B."/>
            <person name="Merenyi Z."/>
            <person name="de Eugenio L."/>
            <person name="Morin E."/>
            <person name="Martinez A.T."/>
            <person name="Baldrian P."/>
            <person name="Stursova M."/>
            <person name="Martinez M.J."/>
            <person name="Novotny C."/>
            <person name="Magnuson J.K."/>
            <person name="Spatafora J.W."/>
            <person name="Maurice S."/>
            <person name="Pangilinan J."/>
            <person name="Andreopoulos W."/>
            <person name="LaButti K."/>
            <person name="Hundley H."/>
            <person name="Na H."/>
            <person name="Kuo A."/>
            <person name="Barry K."/>
            <person name="Lipzen A."/>
            <person name="Henrissat B."/>
            <person name="Riley R."/>
            <person name="Ahrendt S."/>
            <person name="Nagy L.G."/>
            <person name="Grigoriev I.V."/>
            <person name="Martin F."/>
            <person name="Rosso M.N."/>
        </authorList>
    </citation>
    <scope>NUCLEOTIDE SEQUENCE [LARGE SCALE GENOMIC DNA]</scope>
    <source>
        <strain evidence="1 2">CIRM-BRFM 1785</strain>
    </source>
</reference>
<dbReference type="GeneID" id="71997183"/>
<accession>A0ABQ8KBD8</accession>
<evidence type="ECO:0000313" key="1">
    <source>
        <dbReference type="EMBL" id="KAH9834856.1"/>
    </source>
</evidence>
<proteinExistence type="predicted"/>
<dbReference type="RefSeq" id="XP_047777342.1">
    <property type="nucleotide sequence ID" value="XM_047916451.1"/>
</dbReference>
<keyword evidence="2" id="KW-1185">Reference proteome</keyword>
<gene>
    <name evidence="1" type="ORF">C8Q71DRAFT_127815</name>
</gene>
<name>A0ABQ8KBD8_9APHY</name>
<evidence type="ECO:0000313" key="2">
    <source>
        <dbReference type="Proteomes" id="UP000814176"/>
    </source>
</evidence>
<dbReference type="Proteomes" id="UP000814176">
    <property type="component" value="Unassembled WGS sequence"/>
</dbReference>
<organism evidence="1 2">
    <name type="scientific">Rhodofomes roseus</name>
    <dbReference type="NCBI Taxonomy" id="34475"/>
    <lineage>
        <taxon>Eukaryota</taxon>
        <taxon>Fungi</taxon>
        <taxon>Dikarya</taxon>
        <taxon>Basidiomycota</taxon>
        <taxon>Agaricomycotina</taxon>
        <taxon>Agaricomycetes</taxon>
        <taxon>Polyporales</taxon>
        <taxon>Rhodofomes</taxon>
    </lineage>
</organism>
<protein>
    <submittedName>
        <fullName evidence="1">Uncharacterized protein</fullName>
    </submittedName>
</protein>
<comment type="caution">
    <text evidence="1">The sequence shown here is derived from an EMBL/GenBank/DDBJ whole genome shotgun (WGS) entry which is preliminary data.</text>
</comment>